<name>A0A7S3QUM4_DUNTE</name>
<proteinExistence type="predicted"/>
<evidence type="ECO:0000256" key="1">
    <source>
        <dbReference type="SAM" id="MobiDB-lite"/>
    </source>
</evidence>
<dbReference type="EMBL" id="HBIP01015079">
    <property type="protein sequence ID" value="CAE0493708.1"/>
    <property type="molecule type" value="Transcribed_RNA"/>
</dbReference>
<dbReference type="AlphaFoldDB" id="A0A7S3QUM4"/>
<feature type="region of interest" description="Disordered" evidence="1">
    <location>
        <begin position="42"/>
        <end position="83"/>
    </location>
</feature>
<gene>
    <name evidence="2" type="ORF">DTER00134_LOCUS8781</name>
</gene>
<organism evidence="2">
    <name type="scientific">Dunaliella tertiolecta</name>
    <name type="common">Green alga</name>
    <dbReference type="NCBI Taxonomy" id="3047"/>
    <lineage>
        <taxon>Eukaryota</taxon>
        <taxon>Viridiplantae</taxon>
        <taxon>Chlorophyta</taxon>
        <taxon>core chlorophytes</taxon>
        <taxon>Chlorophyceae</taxon>
        <taxon>CS clade</taxon>
        <taxon>Chlamydomonadales</taxon>
        <taxon>Dunaliellaceae</taxon>
        <taxon>Dunaliella</taxon>
    </lineage>
</organism>
<evidence type="ECO:0000313" key="2">
    <source>
        <dbReference type="EMBL" id="CAE0493708.1"/>
    </source>
</evidence>
<sequence length="215" mass="24796">MAGGVSKYYERAWEYNPDGDRFEDRVGKILSRGHNLRDTFRSQAHQTARRTRAYENEHASGHPPDVNPEYYRQGSDLGSGHREVDKRGMVWVSKDGEVIGPASNQGFATLPPPPTPKQQMTTDPQKLMASLSPEQRSKTLWRKVNPACMEINTRLPVSTNTDHYTYKPELLDVMDKTYNRRKTGEHCKCLNCVMVACRQRKRLCREREISLPRFK</sequence>
<reference evidence="2" key="1">
    <citation type="submission" date="2021-01" db="EMBL/GenBank/DDBJ databases">
        <authorList>
            <person name="Corre E."/>
            <person name="Pelletier E."/>
            <person name="Niang G."/>
            <person name="Scheremetjew M."/>
            <person name="Finn R."/>
            <person name="Kale V."/>
            <person name="Holt S."/>
            <person name="Cochrane G."/>
            <person name="Meng A."/>
            <person name="Brown T."/>
            <person name="Cohen L."/>
        </authorList>
    </citation>
    <scope>NUCLEOTIDE SEQUENCE</scope>
    <source>
        <strain evidence="2">CCMP1320</strain>
    </source>
</reference>
<protein>
    <submittedName>
        <fullName evidence="2">Uncharacterized protein</fullName>
    </submittedName>
</protein>
<accession>A0A7S3QUM4</accession>